<dbReference type="RefSeq" id="WP_280937054.1">
    <property type="nucleotide sequence ID" value="NZ_CP123758.1"/>
</dbReference>
<evidence type="ECO:0008006" key="3">
    <source>
        <dbReference type="Google" id="ProtNLM"/>
    </source>
</evidence>
<proteinExistence type="predicted"/>
<keyword evidence="1" id="KW-0614">Plasmid</keyword>
<name>A0ABY8P097_9GAMM</name>
<protein>
    <recommendedName>
        <fullName evidence="3">DUF2442 domain-containing protein</fullName>
    </recommendedName>
</protein>
<accession>A0ABY8P097</accession>
<dbReference type="EMBL" id="CP123758">
    <property type="protein sequence ID" value="WGO82329.1"/>
    <property type="molecule type" value="Genomic_DNA"/>
</dbReference>
<geneLocation type="plasmid" evidence="1 2">
    <name>paApi_AU2</name>
</geneLocation>
<dbReference type="Proteomes" id="UP001231859">
    <property type="component" value="Plasmid paApi_AU2"/>
</dbReference>
<evidence type="ECO:0000313" key="2">
    <source>
        <dbReference type="Proteomes" id="UP001231859"/>
    </source>
</evidence>
<keyword evidence="2" id="KW-1185">Reference proteome</keyword>
<organism evidence="1 2">
    <name type="scientific">Arsenophonus apicola</name>
    <dbReference type="NCBI Taxonomy" id="2879119"/>
    <lineage>
        <taxon>Bacteria</taxon>
        <taxon>Pseudomonadati</taxon>
        <taxon>Pseudomonadota</taxon>
        <taxon>Gammaproteobacteria</taxon>
        <taxon>Enterobacterales</taxon>
        <taxon>Morganellaceae</taxon>
        <taxon>Arsenophonus</taxon>
    </lineage>
</organism>
<evidence type="ECO:0000313" key="1">
    <source>
        <dbReference type="EMBL" id="WGO82329.1"/>
    </source>
</evidence>
<gene>
    <name evidence="1" type="ORF">QG404_00925</name>
</gene>
<reference evidence="1 2" key="1">
    <citation type="submission" date="2023-04" db="EMBL/GenBank/DDBJ databases">
        <title>Genome dynamics across the evolutionary transition to endosymbiosis.</title>
        <authorList>
            <person name="Siozios S."/>
            <person name="Nadal-Jimenez P."/>
            <person name="Azagi T."/>
            <person name="Sprong H."/>
            <person name="Frost C.L."/>
            <person name="Parratt S.R."/>
            <person name="Taylor G."/>
            <person name="Brettell L."/>
            <person name="Lew K.C."/>
            <person name="Croft L."/>
            <person name="King K.C."/>
            <person name="Brockhurst M.A."/>
            <person name="Hypsa V."/>
            <person name="Novakova E."/>
            <person name="Darby A.C."/>
            <person name="Hurst G.D.D."/>
        </authorList>
    </citation>
    <scope>NUCLEOTIDE SEQUENCE [LARGE SCALE GENOMIC DNA]</scope>
    <source>
        <strain evidence="2">aApi_AU</strain>
        <plasmid evidence="1 2">paApi_AU2</plasmid>
    </source>
</reference>
<sequence length="94" mass="10952">MNMKLIELAIPANRKFVLYFGIKMSINEDHHFIATDQWGDVMSFKKRPIKKDFRFGWENDGTDDSELPELVAKVDLNGIDWNNTLKTVEECLFA</sequence>